<evidence type="ECO:0000256" key="1">
    <source>
        <dbReference type="ARBA" id="ARBA00007791"/>
    </source>
</evidence>
<dbReference type="GO" id="GO:0030496">
    <property type="term" value="C:midbody"/>
    <property type="evidence" value="ECO:0007669"/>
    <property type="project" value="TreeGrafter"/>
</dbReference>
<dbReference type="InParanoid" id="H3BEF9"/>
<dbReference type="InterPro" id="IPR026757">
    <property type="entry name" value="ENTR1"/>
</dbReference>
<dbReference type="GO" id="GO:0032465">
    <property type="term" value="P:regulation of cytokinesis"/>
    <property type="evidence" value="ECO:0007669"/>
    <property type="project" value="TreeGrafter"/>
</dbReference>
<accession>H3BEF9</accession>
<dbReference type="EMBL" id="AFYH01007987">
    <property type="status" value="NOT_ANNOTATED_CDS"/>
    <property type="molecule type" value="Genomic_DNA"/>
</dbReference>
<evidence type="ECO:0000313" key="6">
    <source>
        <dbReference type="Proteomes" id="UP000008672"/>
    </source>
</evidence>
<evidence type="ECO:0000256" key="2">
    <source>
        <dbReference type="ARBA" id="ARBA00016007"/>
    </source>
</evidence>
<dbReference type="eggNOG" id="ENOG502QUJK">
    <property type="taxonomic scope" value="Eukaryota"/>
</dbReference>
<dbReference type="Ensembl" id="ENSLACT00000020420.1">
    <property type="protein sequence ID" value="ENSLACP00000020280.1"/>
    <property type="gene ID" value="ENSLACG00000017826.1"/>
</dbReference>
<dbReference type="GeneTree" id="ENSGT00390000000560"/>
<dbReference type="Bgee" id="ENSLACG00000017826">
    <property type="expression patterns" value="Expressed in muscle tissue and 4 other cell types or tissues"/>
</dbReference>
<keyword evidence="6" id="KW-1185">Reference proteome</keyword>
<reference evidence="6" key="1">
    <citation type="submission" date="2011-08" db="EMBL/GenBank/DDBJ databases">
        <title>The draft genome of Latimeria chalumnae.</title>
        <authorList>
            <person name="Di Palma F."/>
            <person name="Alfoldi J."/>
            <person name="Johnson J."/>
            <person name="Berlin A."/>
            <person name="Gnerre S."/>
            <person name="Jaffe D."/>
            <person name="MacCallum I."/>
            <person name="Young S."/>
            <person name="Walker B.J."/>
            <person name="Lander E."/>
            <person name="Lindblad-Toh K."/>
        </authorList>
    </citation>
    <scope>NUCLEOTIDE SEQUENCE [LARGE SCALE GENOMIC DNA]</scope>
    <source>
        <strain evidence="6">Wild caught</strain>
    </source>
</reference>
<dbReference type="AlphaFoldDB" id="H3BEF9"/>
<comment type="similarity">
    <text evidence="1">Belongs to the ENTR1 family.</text>
</comment>
<dbReference type="GO" id="GO:0055037">
    <property type="term" value="C:recycling endosome"/>
    <property type="evidence" value="ECO:0007669"/>
    <property type="project" value="TreeGrafter"/>
</dbReference>
<dbReference type="EMBL" id="AFYH01007988">
    <property type="status" value="NOT_ANNOTATED_CDS"/>
    <property type="molecule type" value="Genomic_DNA"/>
</dbReference>
<evidence type="ECO:0000256" key="4">
    <source>
        <dbReference type="SAM" id="Coils"/>
    </source>
</evidence>
<dbReference type="GO" id="GO:0036064">
    <property type="term" value="C:ciliary basal body"/>
    <property type="evidence" value="ECO:0007669"/>
    <property type="project" value="TreeGrafter"/>
</dbReference>
<gene>
    <name evidence="5" type="primary">ENTR1</name>
</gene>
<evidence type="ECO:0000256" key="3">
    <source>
        <dbReference type="ARBA" id="ARBA00023054"/>
    </source>
</evidence>
<name>H3BEF9_LATCH</name>
<dbReference type="Proteomes" id="UP000008672">
    <property type="component" value="Unassembled WGS sequence"/>
</dbReference>
<dbReference type="STRING" id="7897.ENSLACP00000020280"/>
<dbReference type="GO" id="GO:0045724">
    <property type="term" value="P:positive regulation of cilium assembly"/>
    <property type="evidence" value="ECO:0007669"/>
    <property type="project" value="TreeGrafter"/>
</dbReference>
<evidence type="ECO:0000313" key="5">
    <source>
        <dbReference type="Ensembl" id="ENSLACP00000020280.1"/>
    </source>
</evidence>
<dbReference type="GO" id="GO:0005769">
    <property type="term" value="C:early endosome"/>
    <property type="evidence" value="ECO:0007669"/>
    <property type="project" value="TreeGrafter"/>
</dbReference>
<dbReference type="FunCoup" id="H3BEF9">
    <property type="interactions" value="1547"/>
</dbReference>
<dbReference type="GO" id="GO:0005813">
    <property type="term" value="C:centrosome"/>
    <property type="evidence" value="ECO:0007669"/>
    <property type="project" value="TreeGrafter"/>
</dbReference>
<dbReference type="GO" id="GO:1903566">
    <property type="term" value="P:positive regulation of protein localization to cilium"/>
    <property type="evidence" value="ECO:0007669"/>
    <property type="project" value="TreeGrafter"/>
</dbReference>
<dbReference type="OMA" id="WSGSYHP"/>
<proteinExistence type="inferred from homology"/>
<reference evidence="5" key="3">
    <citation type="submission" date="2025-09" db="UniProtKB">
        <authorList>
            <consortium name="Ensembl"/>
        </authorList>
    </citation>
    <scope>IDENTIFICATION</scope>
</reference>
<sequence length="355" mass="40926">WKYRGRMATLKPTLSVRSLIIGADEMKEESDERNPFSFKEFIKNKNPSTEKDYEKKRSCYTNHRKKTGHNSILANSSPLKSPDLNLKFQEPFFKDPTIDDHPLEEEEEEEDDYWCGSYQPCAIEEAHEFEISRTFPNTLHLSEMEDSFTMSQLDESTEDPILRTSTASDITENFATQNDFVDGIGPHSQHLNNKRLKEENAELRKMIKEMRKRTKDQKEIVRKLEEELEGRKIKEEKEAQALELMVQQVEENLELMTKRAVKAENMTAKLKQEILQLKSQLDTSRAENKKLRAGEAQSLSAVKHNAQMASKNLSKIANNAQVSLKQLVSEAGNLQFVADLLKSIDNITEVQSEEK</sequence>
<keyword evidence="3 4" id="KW-0175">Coiled coil</keyword>
<protein>
    <recommendedName>
        <fullName evidence="2">Endosome-associated-trafficking regulator 1</fullName>
    </recommendedName>
</protein>
<dbReference type="PANTHER" id="PTHR31259:SF3">
    <property type="entry name" value="ENDOSOME-ASSOCIATED-TRAFFICKING REGULATOR 1"/>
    <property type="match status" value="1"/>
</dbReference>
<dbReference type="PANTHER" id="PTHR31259">
    <property type="entry name" value="ENDOSOME-ASSOCIATED TRAFFICKING REGULATOR 1"/>
    <property type="match status" value="1"/>
</dbReference>
<feature type="coiled-coil region" evidence="4">
    <location>
        <begin position="193"/>
        <end position="287"/>
    </location>
</feature>
<dbReference type="HOGENOM" id="CLU_051353_0_0_1"/>
<reference evidence="5" key="2">
    <citation type="submission" date="2025-08" db="UniProtKB">
        <authorList>
            <consortium name="Ensembl"/>
        </authorList>
    </citation>
    <scope>IDENTIFICATION</scope>
</reference>
<organism evidence="5 6">
    <name type="scientific">Latimeria chalumnae</name>
    <name type="common">Coelacanth</name>
    <dbReference type="NCBI Taxonomy" id="7897"/>
    <lineage>
        <taxon>Eukaryota</taxon>
        <taxon>Metazoa</taxon>
        <taxon>Chordata</taxon>
        <taxon>Craniata</taxon>
        <taxon>Vertebrata</taxon>
        <taxon>Euteleostomi</taxon>
        <taxon>Coelacanthiformes</taxon>
        <taxon>Coelacanthidae</taxon>
        <taxon>Latimeria</taxon>
    </lineage>
</organism>